<protein>
    <submittedName>
        <fullName evidence="1">Uncharacterized protein</fullName>
    </submittedName>
</protein>
<keyword evidence="2" id="KW-1185">Reference proteome</keyword>
<proteinExistence type="predicted"/>
<name>A0AAV0CPJ0_9ASTE</name>
<evidence type="ECO:0000313" key="2">
    <source>
        <dbReference type="Proteomes" id="UP001152523"/>
    </source>
</evidence>
<sequence>MTPHEGTIDLKKQVWLSKLGRRE</sequence>
<accession>A0AAV0CPJ0</accession>
<dbReference type="Proteomes" id="UP001152523">
    <property type="component" value="Unassembled WGS sequence"/>
</dbReference>
<gene>
    <name evidence="1" type="ORF">CEPIT_LOCUS6409</name>
</gene>
<evidence type="ECO:0000313" key="1">
    <source>
        <dbReference type="EMBL" id="CAH9078046.1"/>
    </source>
</evidence>
<dbReference type="AlphaFoldDB" id="A0AAV0CPJ0"/>
<organism evidence="1 2">
    <name type="scientific">Cuscuta epithymum</name>
    <dbReference type="NCBI Taxonomy" id="186058"/>
    <lineage>
        <taxon>Eukaryota</taxon>
        <taxon>Viridiplantae</taxon>
        <taxon>Streptophyta</taxon>
        <taxon>Embryophyta</taxon>
        <taxon>Tracheophyta</taxon>
        <taxon>Spermatophyta</taxon>
        <taxon>Magnoliopsida</taxon>
        <taxon>eudicotyledons</taxon>
        <taxon>Gunneridae</taxon>
        <taxon>Pentapetalae</taxon>
        <taxon>asterids</taxon>
        <taxon>lamiids</taxon>
        <taxon>Solanales</taxon>
        <taxon>Convolvulaceae</taxon>
        <taxon>Cuscuteae</taxon>
        <taxon>Cuscuta</taxon>
        <taxon>Cuscuta subgen. Cuscuta</taxon>
    </lineage>
</organism>
<comment type="caution">
    <text evidence="1">The sequence shown here is derived from an EMBL/GenBank/DDBJ whole genome shotgun (WGS) entry which is preliminary data.</text>
</comment>
<dbReference type="EMBL" id="CAMAPF010000031">
    <property type="protein sequence ID" value="CAH9078046.1"/>
    <property type="molecule type" value="Genomic_DNA"/>
</dbReference>
<reference evidence="1" key="1">
    <citation type="submission" date="2022-07" db="EMBL/GenBank/DDBJ databases">
        <authorList>
            <person name="Macas J."/>
            <person name="Novak P."/>
            <person name="Neumann P."/>
        </authorList>
    </citation>
    <scope>NUCLEOTIDE SEQUENCE</scope>
</reference>